<dbReference type="Proteomes" id="UP000663860">
    <property type="component" value="Unassembled WGS sequence"/>
</dbReference>
<feature type="non-terminal residue" evidence="1">
    <location>
        <position position="31"/>
    </location>
</feature>
<dbReference type="EMBL" id="CAJNOE010007098">
    <property type="protein sequence ID" value="CAF1526555.1"/>
    <property type="molecule type" value="Genomic_DNA"/>
</dbReference>
<sequence>MSTRILPVGHYHDQDQTTSTTSKRTILNKFC</sequence>
<evidence type="ECO:0000313" key="1">
    <source>
        <dbReference type="EMBL" id="CAF1526555.1"/>
    </source>
</evidence>
<gene>
    <name evidence="1" type="ORF">IZO911_LOCUS46013</name>
</gene>
<organism evidence="1 2">
    <name type="scientific">Adineta steineri</name>
    <dbReference type="NCBI Taxonomy" id="433720"/>
    <lineage>
        <taxon>Eukaryota</taxon>
        <taxon>Metazoa</taxon>
        <taxon>Spiralia</taxon>
        <taxon>Gnathifera</taxon>
        <taxon>Rotifera</taxon>
        <taxon>Eurotatoria</taxon>
        <taxon>Bdelloidea</taxon>
        <taxon>Adinetida</taxon>
        <taxon>Adinetidae</taxon>
        <taxon>Adineta</taxon>
    </lineage>
</organism>
<evidence type="ECO:0000313" key="2">
    <source>
        <dbReference type="Proteomes" id="UP000663860"/>
    </source>
</evidence>
<reference evidence="1" key="1">
    <citation type="submission" date="2021-02" db="EMBL/GenBank/DDBJ databases">
        <authorList>
            <person name="Nowell W R."/>
        </authorList>
    </citation>
    <scope>NUCLEOTIDE SEQUENCE</scope>
</reference>
<proteinExistence type="predicted"/>
<accession>A0A815UWU5</accession>
<comment type="caution">
    <text evidence="1">The sequence shown here is derived from an EMBL/GenBank/DDBJ whole genome shotgun (WGS) entry which is preliminary data.</text>
</comment>
<protein>
    <submittedName>
        <fullName evidence="1">Uncharacterized protein</fullName>
    </submittedName>
</protein>
<name>A0A815UWU5_9BILA</name>
<dbReference type="AlphaFoldDB" id="A0A815UWU5"/>